<sequence>MRTKILRVGQVAIAAAATALAMTAPAEAHSFRVGNDWGFAEINSNHTRLNVCRVLGSWPDSDVWGTVRYSGGTLIRYDAPIYSGVCYPHTLRSNPTDVRFCWRPSGTNNQCTRWRAV</sequence>
<feature type="chain" id="PRO_5047412285" description="Beta/gamma crystallin" evidence="1">
    <location>
        <begin position="29"/>
        <end position="117"/>
    </location>
</feature>
<name>A0ABT4TCR8_9ACTN</name>
<protein>
    <recommendedName>
        <fullName evidence="4">Beta/gamma crystallin</fullName>
    </recommendedName>
</protein>
<dbReference type="Proteomes" id="UP001212498">
    <property type="component" value="Unassembled WGS sequence"/>
</dbReference>
<comment type="caution">
    <text evidence="2">The sequence shown here is derived from an EMBL/GenBank/DDBJ whole genome shotgun (WGS) entry which is preliminary data.</text>
</comment>
<organism evidence="2 3">
    <name type="scientific">Nonomuraea ferruginea</name>
    <dbReference type="NCBI Taxonomy" id="46174"/>
    <lineage>
        <taxon>Bacteria</taxon>
        <taxon>Bacillati</taxon>
        <taxon>Actinomycetota</taxon>
        <taxon>Actinomycetes</taxon>
        <taxon>Streptosporangiales</taxon>
        <taxon>Streptosporangiaceae</taxon>
        <taxon>Nonomuraea</taxon>
    </lineage>
</organism>
<gene>
    <name evidence="2" type="ORF">OUY24_42365</name>
</gene>
<keyword evidence="1" id="KW-0732">Signal</keyword>
<accession>A0ABT4TCR8</accession>
<keyword evidence="3" id="KW-1185">Reference proteome</keyword>
<dbReference type="RefSeq" id="WP_271280310.1">
    <property type="nucleotide sequence ID" value="NZ_BAABFD010000010.1"/>
</dbReference>
<proteinExistence type="predicted"/>
<evidence type="ECO:0008006" key="4">
    <source>
        <dbReference type="Google" id="ProtNLM"/>
    </source>
</evidence>
<evidence type="ECO:0000313" key="2">
    <source>
        <dbReference type="EMBL" id="MDA0647312.1"/>
    </source>
</evidence>
<evidence type="ECO:0000256" key="1">
    <source>
        <dbReference type="SAM" id="SignalP"/>
    </source>
</evidence>
<reference evidence="2 3" key="1">
    <citation type="submission" date="2022-11" db="EMBL/GenBank/DDBJ databases">
        <title>Nonomuraea corallina sp. nov., a new species of the genus Nonomuraea isolated from sea side sediment in Thai sea.</title>
        <authorList>
            <person name="Ngamcharungchit C."/>
            <person name="Matsumoto A."/>
            <person name="Suriyachadkun C."/>
            <person name="Panbangred W."/>
            <person name="Inahashi Y."/>
            <person name="Intra B."/>
        </authorList>
    </citation>
    <scope>NUCLEOTIDE SEQUENCE [LARGE SCALE GENOMIC DNA]</scope>
    <source>
        <strain evidence="2 3">DSM 43553</strain>
    </source>
</reference>
<evidence type="ECO:0000313" key="3">
    <source>
        <dbReference type="Proteomes" id="UP001212498"/>
    </source>
</evidence>
<dbReference type="EMBL" id="JAPNUD010000278">
    <property type="protein sequence ID" value="MDA0647312.1"/>
    <property type="molecule type" value="Genomic_DNA"/>
</dbReference>
<feature type="signal peptide" evidence="1">
    <location>
        <begin position="1"/>
        <end position="28"/>
    </location>
</feature>